<dbReference type="EMBL" id="PCPH01000005">
    <property type="protein sequence ID" value="PRB88440.1"/>
    <property type="molecule type" value="Genomic_DNA"/>
</dbReference>
<proteinExistence type="predicted"/>
<organism evidence="2 5">
    <name type="scientific">Chryseobacterium culicis</name>
    <dbReference type="NCBI Taxonomy" id="680127"/>
    <lineage>
        <taxon>Bacteria</taxon>
        <taxon>Pseudomonadati</taxon>
        <taxon>Bacteroidota</taxon>
        <taxon>Flavobacteriia</taxon>
        <taxon>Flavobacteriales</taxon>
        <taxon>Weeksellaceae</taxon>
        <taxon>Chryseobacterium group</taxon>
        <taxon>Chryseobacterium</taxon>
    </lineage>
</organism>
<dbReference type="InterPro" id="IPR029058">
    <property type="entry name" value="AB_hydrolase_fold"/>
</dbReference>
<dbReference type="PANTHER" id="PTHR47751">
    <property type="entry name" value="SUPERFAMILY HYDROLASE, PUTATIVE (AFU_ORTHOLOGUE AFUA_2G16580)-RELATED"/>
    <property type="match status" value="1"/>
</dbReference>
<evidence type="ECO:0000313" key="4">
    <source>
        <dbReference type="Proteomes" id="UP000238325"/>
    </source>
</evidence>
<accession>A0A2S9CMQ3</accession>
<reference evidence="4 5" key="1">
    <citation type="submission" date="2017-09" db="EMBL/GenBank/DDBJ databases">
        <title>Genomic, metabolic, and phenotypic characteristics of bacterial isolates from the natural microbiome of the model nematode Caenorhabditis elegans.</title>
        <authorList>
            <person name="Zimmermann J."/>
            <person name="Obeng N."/>
            <person name="Yang W."/>
            <person name="Obeng O."/>
            <person name="Kissoyan K."/>
            <person name="Pees B."/>
            <person name="Dirksen P."/>
            <person name="Hoppner M."/>
            <person name="Franke A."/>
            <person name="Rosenstiel P."/>
            <person name="Leippe M."/>
            <person name="Dierking K."/>
            <person name="Kaleta C."/>
            <person name="Schulenburg H."/>
        </authorList>
    </citation>
    <scope>NUCLEOTIDE SEQUENCE [LARGE SCALE GENOMIC DNA]</scope>
    <source>
        <strain evidence="2 5">MYb25</strain>
        <strain evidence="3 4">MYb44</strain>
    </source>
</reference>
<dbReference type="InterPro" id="IPR051411">
    <property type="entry name" value="Polyketide_trans_af380"/>
</dbReference>
<dbReference type="Gene3D" id="3.40.50.1820">
    <property type="entry name" value="alpha/beta hydrolase"/>
    <property type="match status" value="1"/>
</dbReference>
<evidence type="ECO:0000313" key="5">
    <source>
        <dbReference type="Proteomes" id="UP000238534"/>
    </source>
</evidence>
<evidence type="ECO:0000259" key="1">
    <source>
        <dbReference type="Pfam" id="PF00561"/>
    </source>
</evidence>
<dbReference type="InterPro" id="IPR000073">
    <property type="entry name" value="AB_hydrolase_1"/>
</dbReference>
<gene>
    <name evidence="2" type="ORF">CQ022_19120</name>
    <name evidence="3" type="ORF">CQ033_18025</name>
</gene>
<dbReference type="Pfam" id="PF00561">
    <property type="entry name" value="Abhydrolase_1"/>
    <property type="match status" value="1"/>
</dbReference>
<dbReference type="EMBL" id="PCPP01000004">
    <property type="protein sequence ID" value="PRB81785.1"/>
    <property type="molecule type" value="Genomic_DNA"/>
</dbReference>
<dbReference type="Proteomes" id="UP000238534">
    <property type="component" value="Unassembled WGS sequence"/>
</dbReference>
<dbReference type="AlphaFoldDB" id="A0A2S9CMQ3"/>
<evidence type="ECO:0000313" key="3">
    <source>
        <dbReference type="EMBL" id="PRB88440.1"/>
    </source>
</evidence>
<evidence type="ECO:0000313" key="2">
    <source>
        <dbReference type="EMBL" id="PRB81785.1"/>
    </source>
</evidence>
<dbReference type="PANTHER" id="PTHR47751:SF1">
    <property type="entry name" value="SUPERFAMILY HYDROLASE, PUTATIVE (AFU_ORTHOLOGUE AFUA_2G16580)-RELATED"/>
    <property type="match status" value="1"/>
</dbReference>
<sequence length="314" mass="36036">MSKYKNKKMSVQSNYNVKQISFLSHGTKISGLLFQPAGKPKGTITIFGPIAFVKEQSPVQYAARLAKEGFMTLIYDPRYYGESEGTPRQFEDRKSKVEDIIASVDYLLSLDDVSKDTIYALGVCQGTNWIAEAATKDKRIKKVMLVASALLSPAMGANYLSRDEVEKKIERGRRSREKYEKTGEIDYMHIGLVEGDDMPAIMPFQHITNWYGPWELRTDFTKYKGKWENKITQMSEELIWGYDVSDIMSKIIQPVVMIHSDKAASGPITPKQMFEKIPSKEKKLIWFDGDQVQYQFYEDPITVDKVVFELTNWL</sequence>
<name>A0A2S9CMQ3_CHRCI</name>
<protein>
    <recommendedName>
        <fullName evidence="1">AB hydrolase-1 domain-containing protein</fullName>
    </recommendedName>
</protein>
<dbReference type="Gene3D" id="1.10.10.800">
    <property type="match status" value="1"/>
</dbReference>
<feature type="domain" description="AB hydrolase-1" evidence="1">
    <location>
        <begin position="64"/>
        <end position="163"/>
    </location>
</feature>
<dbReference type="Proteomes" id="UP000238325">
    <property type="component" value="Unassembled WGS sequence"/>
</dbReference>
<dbReference type="SUPFAM" id="SSF53474">
    <property type="entry name" value="alpha/beta-Hydrolases"/>
    <property type="match status" value="1"/>
</dbReference>
<comment type="caution">
    <text evidence="2">The sequence shown here is derived from an EMBL/GenBank/DDBJ whole genome shotgun (WGS) entry which is preliminary data.</text>
</comment>
<keyword evidence="4" id="KW-1185">Reference proteome</keyword>